<keyword evidence="9 16" id="KW-0067">ATP-binding</keyword>
<keyword evidence="5 17" id="KW-0812">Transmembrane</keyword>
<comment type="catalytic activity">
    <reaction evidence="15">
        <text>L-seryl-[protein] + ATP = O-phospho-L-seryl-[protein] + ADP + H(+)</text>
        <dbReference type="Rhea" id="RHEA:17989"/>
        <dbReference type="Rhea" id="RHEA-COMP:9863"/>
        <dbReference type="Rhea" id="RHEA-COMP:11604"/>
        <dbReference type="ChEBI" id="CHEBI:15378"/>
        <dbReference type="ChEBI" id="CHEBI:29999"/>
        <dbReference type="ChEBI" id="CHEBI:30616"/>
        <dbReference type="ChEBI" id="CHEBI:83421"/>
        <dbReference type="ChEBI" id="CHEBI:456216"/>
        <dbReference type="EC" id="2.7.11.1"/>
    </reaction>
</comment>
<keyword evidence="13" id="KW-0325">Glycoprotein</keyword>
<name>A0A1R3GWI7_COCAP</name>
<keyword evidence="11 17" id="KW-0472">Membrane</keyword>
<evidence type="ECO:0000256" key="6">
    <source>
        <dbReference type="ARBA" id="ARBA00022729"/>
    </source>
</evidence>
<evidence type="ECO:0000256" key="8">
    <source>
        <dbReference type="ARBA" id="ARBA00022777"/>
    </source>
</evidence>
<evidence type="ECO:0000256" key="12">
    <source>
        <dbReference type="ARBA" id="ARBA00023170"/>
    </source>
</evidence>
<dbReference type="GO" id="GO:0005524">
    <property type="term" value="F:ATP binding"/>
    <property type="evidence" value="ECO:0007669"/>
    <property type="project" value="UniProtKB-UniRule"/>
</dbReference>
<comment type="caution">
    <text evidence="20">The sequence shown here is derived from an EMBL/GenBank/DDBJ whole genome shotgun (WGS) entry which is preliminary data.</text>
</comment>
<organism evidence="20 21">
    <name type="scientific">Corchorus capsularis</name>
    <name type="common">Jute</name>
    <dbReference type="NCBI Taxonomy" id="210143"/>
    <lineage>
        <taxon>Eukaryota</taxon>
        <taxon>Viridiplantae</taxon>
        <taxon>Streptophyta</taxon>
        <taxon>Embryophyta</taxon>
        <taxon>Tracheophyta</taxon>
        <taxon>Spermatophyta</taxon>
        <taxon>Magnoliopsida</taxon>
        <taxon>eudicotyledons</taxon>
        <taxon>Gunneridae</taxon>
        <taxon>Pentapetalae</taxon>
        <taxon>rosids</taxon>
        <taxon>malvids</taxon>
        <taxon>Malvales</taxon>
        <taxon>Malvaceae</taxon>
        <taxon>Grewioideae</taxon>
        <taxon>Apeibeae</taxon>
        <taxon>Corchorus</taxon>
    </lineage>
</organism>
<evidence type="ECO:0000256" key="7">
    <source>
        <dbReference type="ARBA" id="ARBA00022741"/>
    </source>
</evidence>
<dbReference type="OMA" id="ANISTQC"/>
<sequence>MSLYPSTFFALLTLFTYFQISISISNEALVNPSCPLNFDILRKLGRNDPGRLNFTSITKQCRNIVEVIHLVQSEYLKMNDYFVPPLTTSEACWDSYKQLIGEFVDGFDIETSCGYRAELISKTCLNITSRAEFESLIPDTKLSNLSYYCSQSLENSLDCGMCKNKLLRLRKLYLDGISDTPGNFSACSWYPNMYTAAFVNQFGPTDRATAKCFFSIEFEQQKPRSTRSRHQNLASSVAIGSFAGLLGAFIAIIFLLIRRYKRNRMEKRNPVERNDSVKDETSLVFGFGLYSRSTGLIKFKIEEIKKATMNFSRSNIVGMGGYGNVYKGKLPDGSEVAIKRFKNCSVAGDANFVHEVEVIASVKHVNLVALRGFCTATVPLEGHQRIIVCDLIHNGSLYDHLFLSGKKKLTWPVRQKIALGTARGLDYLHHGLHPAIIHRDIKASNILLDETFEPKVADFGLAKIKSEGITHLSTRVAGTLGYVAPEYALYGKLTEKSDVYSFGVVLLELLSGKKAYGNNEGKIFRLTDWAWELVQQGNALQVIEQGMPELGLPEVMEQYVLIAVLCSHHDLHVRPTMDQIVKILETGFQNPSVPRLPAVFNS</sequence>
<dbReference type="CDD" id="cd14066">
    <property type="entry name" value="STKc_IRAK"/>
    <property type="match status" value="1"/>
</dbReference>
<dbReference type="PROSITE" id="PS50011">
    <property type="entry name" value="PROTEIN_KINASE_DOM"/>
    <property type="match status" value="1"/>
</dbReference>
<dbReference type="Pfam" id="PF07714">
    <property type="entry name" value="PK_Tyr_Ser-Thr"/>
    <property type="match status" value="1"/>
</dbReference>
<dbReference type="FunFam" id="3.30.200.20:FF:000390">
    <property type="entry name" value="probable LRR receptor-like serine/threonine-protein kinase RKF3"/>
    <property type="match status" value="1"/>
</dbReference>
<reference evidence="20 21" key="1">
    <citation type="submission" date="2013-09" db="EMBL/GenBank/DDBJ databases">
        <title>Corchorus capsularis genome sequencing.</title>
        <authorList>
            <person name="Alam M."/>
            <person name="Haque M.S."/>
            <person name="Islam M.S."/>
            <person name="Emdad E.M."/>
            <person name="Islam M.M."/>
            <person name="Ahmed B."/>
            <person name="Halim A."/>
            <person name="Hossen Q.M.M."/>
            <person name="Hossain M.Z."/>
            <person name="Ahmed R."/>
            <person name="Khan M.M."/>
            <person name="Islam R."/>
            <person name="Rashid M.M."/>
            <person name="Khan S.A."/>
            <person name="Rahman M.S."/>
            <person name="Alam M."/>
        </authorList>
    </citation>
    <scope>NUCLEOTIDE SEQUENCE [LARGE SCALE GENOMIC DNA]</scope>
    <source>
        <strain evidence="21">cv. CVL-1</strain>
        <tissue evidence="20">Whole seedling</tissue>
    </source>
</reference>
<dbReference type="EC" id="2.7.11.1" evidence="2"/>
<evidence type="ECO:0000256" key="17">
    <source>
        <dbReference type="SAM" id="Phobius"/>
    </source>
</evidence>
<dbReference type="InterPro" id="IPR001245">
    <property type="entry name" value="Ser-Thr/Tyr_kinase_cat_dom"/>
</dbReference>
<comment type="catalytic activity">
    <reaction evidence="14">
        <text>L-threonyl-[protein] + ATP = O-phospho-L-threonyl-[protein] + ADP + H(+)</text>
        <dbReference type="Rhea" id="RHEA:46608"/>
        <dbReference type="Rhea" id="RHEA-COMP:11060"/>
        <dbReference type="Rhea" id="RHEA-COMP:11605"/>
        <dbReference type="ChEBI" id="CHEBI:15378"/>
        <dbReference type="ChEBI" id="CHEBI:30013"/>
        <dbReference type="ChEBI" id="CHEBI:30616"/>
        <dbReference type="ChEBI" id="CHEBI:61977"/>
        <dbReference type="ChEBI" id="CHEBI:456216"/>
        <dbReference type="EC" id="2.7.11.1"/>
    </reaction>
</comment>
<comment type="subcellular location">
    <subcellularLocation>
        <location evidence="1">Membrane</location>
        <topology evidence="1">Single-pass type I membrane protein</topology>
    </subcellularLocation>
</comment>
<dbReference type="Gene3D" id="3.30.200.20">
    <property type="entry name" value="Phosphorylase Kinase, domain 1"/>
    <property type="match status" value="1"/>
</dbReference>
<dbReference type="InterPro" id="IPR000719">
    <property type="entry name" value="Prot_kinase_dom"/>
</dbReference>
<feature type="chain" id="PRO_5013136724" description="non-specific serine/threonine protein kinase" evidence="18">
    <location>
        <begin position="24"/>
        <end position="602"/>
    </location>
</feature>
<dbReference type="Proteomes" id="UP000188268">
    <property type="component" value="Unassembled WGS sequence"/>
</dbReference>
<dbReference type="FunFam" id="1.10.510.10:FF:000287">
    <property type="entry name" value="probable LRR receptor-like serine/threonine-protein kinase RKF3"/>
    <property type="match status" value="1"/>
</dbReference>
<keyword evidence="7 16" id="KW-0547">Nucleotide-binding</keyword>
<dbReference type="PROSITE" id="PS00107">
    <property type="entry name" value="PROTEIN_KINASE_ATP"/>
    <property type="match status" value="1"/>
</dbReference>
<dbReference type="InterPro" id="IPR008271">
    <property type="entry name" value="Ser/Thr_kinase_AS"/>
</dbReference>
<dbReference type="SUPFAM" id="SSF56112">
    <property type="entry name" value="Protein kinase-like (PK-like)"/>
    <property type="match status" value="1"/>
</dbReference>
<keyword evidence="3" id="KW-0723">Serine/threonine-protein kinase</keyword>
<evidence type="ECO:0000256" key="16">
    <source>
        <dbReference type="PROSITE-ProRule" id="PRU10141"/>
    </source>
</evidence>
<keyword evidence="21" id="KW-1185">Reference proteome</keyword>
<dbReference type="GO" id="GO:0016020">
    <property type="term" value="C:membrane"/>
    <property type="evidence" value="ECO:0007669"/>
    <property type="project" value="UniProtKB-SubCell"/>
</dbReference>
<dbReference type="GO" id="GO:0004674">
    <property type="term" value="F:protein serine/threonine kinase activity"/>
    <property type="evidence" value="ECO:0007669"/>
    <property type="project" value="UniProtKB-KW"/>
</dbReference>
<evidence type="ECO:0000256" key="2">
    <source>
        <dbReference type="ARBA" id="ARBA00012513"/>
    </source>
</evidence>
<protein>
    <recommendedName>
        <fullName evidence="2">non-specific serine/threonine protein kinase</fullName>
        <ecNumber evidence="2">2.7.11.1</ecNumber>
    </recommendedName>
</protein>
<dbReference type="OrthoDB" id="780646at2759"/>
<gene>
    <name evidence="20" type="ORF">CCACVL1_22854</name>
</gene>
<accession>A0A1R3GWI7</accession>
<dbReference type="EMBL" id="AWWV01013252">
    <property type="protein sequence ID" value="OMO62391.1"/>
    <property type="molecule type" value="Genomic_DNA"/>
</dbReference>
<dbReference type="STRING" id="210143.A0A1R3GWI7"/>
<evidence type="ECO:0000256" key="10">
    <source>
        <dbReference type="ARBA" id="ARBA00022989"/>
    </source>
</evidence>
<evidence type="ECO:0000256" key="4">
    <source>
        <dbReference type="ARBA" id="ARBA00022679"/>
    </source>
</evidence>
<dbReference type="PANTHER" id="PTHR47989:SF62">
    <property type="entry name" value="OS05G0423500 PROTEIN"/>
    <property type="match status" value="1"/>
</dbReference>
<feature type="transmembrane region" description="Helical" evidence="17">
    <location>
        <begin position="233"/>
        <end position="257"/>
    </location>
</feature>
<dbReference type="InterPro" id="IPR017441">
    <property type="entry name" value="Protein_kinase_ATP_BS"/>
</dbReference>
<evidence type="ECO:0000256" key="5">
    <source>
        <dbReference type="ARBA" id="ARBA00022692"/>
    </source>
</evidence>
<dbReference type="Gene3D" id="1.10.510.10">
    <property type="entry name" value="Transferase(Phosphotransferase) domain 1"/>
    <property type="match status" value="1"/>
</dbReference>
<evidence type="ECO:0000256" key="3">
    <source>
        <dbReference type="ARBA" id="ARBA00022527"/>
    </source>
</evidence>
<evidence type="ECO:0000256" key="13">
    <source>
        <dbReference type="ARBA" id="ARBA00023180"/>
    </source>
</evidence>
<evidence type="ECO:0000259" key="19">
    <source>
        <dbReference type="PROSITE" id="PS50011"/>
    </source>
</evidence>
<evidence type="ECO:0000313" key="20">
    <source>
        <dbReference type="EMBL" id="OMO62391.1"/>
    </source>
</evidence>
<evidence type="ECO:0000256" key="1">
    <source>
        <dbReference type="ARBA" id="ARBA00004479"/>
    </source>
</evidence>
<feature type="domain" description="Protein kinase" evidence="19">
    <location>
        <begin position="311"/>
        <end position="593"/>
    </location>
</feature>
<dbReference type="SMART" id="SM00220">
    <property type="entry name" value="S_TKc"/>
    <property type="match status" value="1"/>
</dbReference>
<dbReference type="Gramene" id="OMO62391">
    <property type="protein sequence ID" value="OMO62391"/>
    <property type="gene ID" value="CCACVL1_22854"/>
</dbReference>
<feature type="signal peptide" evidence="18">
    <location>
        <begin position="1"/>
        <end position="23"/>
    </location>
</feature>
<dbReference type="Pfam" id="PF19160">
    <property type="entry name" value="SPARK"/>
    <property type="match status" value="1"/>
</dbReference>
<keyword evidence="12" id="KW-0675">Receptor</keyword>
<dbReference type="InterPro" id="IPR011009">
    <property type="entry name" value="Kinase-like_dom_sf"/>
</dbReference>
<keyword evidence="6 18" id="KW-0732">Signal</keyword>
<keyword evidence="8" id="KW-0418">Kinase</keyword>
<evidence type="ECO:0000256" key="18">
    <source>
        <dbReference type="SAM" id="SignalP"/>
    </source>
</evidence>
<keyword evidence="4" id="KW-0808">Transferase</keyword>
<dbReference type="InterPro" id="IPR043891">
    <property type="entry name" value="SPARK"/>
</dbReference>
<feature type="binding site" evidence="16">
    <location>
        <position position="339"/>
    </location>
    <ligand>
        <name>ATP</name>
        <dbReference type="ChEBI" id="CHEBI:30616"/>
    </ligand>
</feature>
<evidence type="ECO:0000256" key="11">
    <source>
        <dbReference type="ARBA" id="ARBA00023136"/>
    </source>
</evidence>
<dbReference type="PANTHER" id="PTHR47989">
    <property type="entry name" value="OS01G0750732 PROTEIN"/>
    <property type="match status" value="1"/>
</dbReference>
<evidence type="ECO:0000256" key="14">
    <source>
        <dbReference type="ARBA" id="ARBA00047899"/>
    </source>
</evidence>
<dbReference type="PROSITE" id="PS00108">
    <property type="entry name" value="PROTEIN_KINASE_ST"/>
    <property type="match status" value="1"/>
</dbReference>
<evidence type="ECO:0000256" key="9">
    <source>
        <dbReference type="ARBA" id="ARBA00022840"/>
    </source>
</evidence>
<keyword evidence="10 17" id="KW-1133">Transmembrane helix</keyword>
<evidence type="ECO:0000313" key="21">
    <source>
        <dbReference type="Proteomes" id="UP000188268"/>
    </source>
</evidence>
<proteinExistence type="predicted"/>
<evidence type="ECO:0000256" key="15">
    <source>
        <dbReference type="ARBA" id="ARBA00048679"/>
    </source>
</evidence>
<dbReference type="AlphaFoldDB" id="A0A1R3GWI7"/>